<accession>A0ACC5R856</accession>
<sequence length="368" mass="39238">MPDIIVIGAGIAGASAAARLAETHTVLVLEMEDRPGYHSTGRSAATYEPNYGPPSIRALTRAGRSFFETPPEGFTASPLVSPRPTIFVAPDHQQDQADALLKSGTGLTEISFAEAHRHFPALKEGYAKRAVLDASTSDIDVDLLHQGFLRQIKTLGGEIVCKAEVQAIARQDGAWQVTTPQGTFQAPILVNAAGAWGDEIAKRAGLPPKGLQPKRRSMAVVPAPEGVNIMSWYFIGDVGETWYAKPSGGRLLVSPAEAEPVEPHDAFADDMTLAEGIARFEEAIDIPVTRLEGSWGGLRSFVPDGNPVCGYDGKAEGFFWLIGQGGYGIQTSPALGDLAAALIRRMPVPGYIEREGLDLGDISPNRLS</sequence>
<evidence type="ECO:0000313" key="1">
    <source>
        <dbReference type="EMBL" id="MBK1868568.1"/>
    </source>
</evidence>
<protein>
    <submittedName>
        <fullName evidence="1">FAD-binding oxidoreductase</fullName>
    </submittedName>
</protein>
<gene>
    <name evidence="1" type="ORF">JHL16_19595</name>
</gene>
<dbReference type="EMBL" id="JAENHL010000007">
    <property type="protein sequence ID" value="MBK1868568.1"/>
    <property type="molecule type" value="Genomic_DNA"/>
</dbReference>
<reference evidence="1" key="1">
    <citation type="submission" date="2021-01" db="EMBL/GenBank/DDBJ databases">
        <authorList>
            <person name="Sun Q."/>
        </authorList>
    </citation>
    <scope>NUCLEOTIDE SEQUENCE</scope>
    <source>
        <strain evidence="1">YIM B02566</strain>
    </source>
</reference>
<proteinExistence type="predicted"/>
<keyword evidence="2" id="KW-1185">Reference proteome</keyword>
<evidence type="ECO:0000313" key="2">
    <source>
        <dbReference type="Proteomes" id="UP000616151"/>
    </source>
</evidence>
<comment type="caution">
    <text evidence="1">The sequence shown here is derived from an EMBL/GenBank/DDBJ whole genome shotgun (WGS) entry which is preliminary data.</text>
</comment>
<organism evidence="1 2">
    <name type="scientific">Taklimakanibacter albus</name>
    <dbReference type="NCBI Taxonomy" id="2800327"/>
    <lineage>
        <taxon>Bacteria</taxon>
        <taxon>Pseudomonadati</taxon>
        <taxon>Pseudomonadota</taxon>
        <taxon>Alphaproteobacteria</taxon>
        <taxon>Hyphomicrobiales</taxon>
        <taxon>Aestuariivirgaceae</taxon>
        <taxon>Taklimakanibacter</taxon>
    </lineage>
</organism>
<dbReference type="Proteomes" id="UP000616151">
    <property type="component" value="Unassembled WGS sequence"/>
</dbReference>
<name>A0ACC5R856_9HYPH</name>